<feature type="region of interest" description="Disordered" evidence="1">
    <location>
        <begin position="599"/>
        <end position="672"/>
    </location>
</feature>
<evidence type="ECO:0000256" key="1">
    <source>
        <dbReference type="SAM" id="MobiDB-lite"/>
    </source>
</evidence>
<gene>
    <name evidence="2" type="ORF">CHS0354_041296</name>
</gene>
<reference evidence="2" key="3">
    <citation type="submission" date="2023-05" db="EMBL/GenBank/DDBJ databases">
        <authorList>
            <person name="Smith C.H."/>
        </authorList>
    </citation>
    <scope>NUCLEOTIDE SEQUENCE</scope>
    <source>
        <strain evidence="2">CHS0354</strain>
        <tissue evidence="2">Mantle</tissue>
    </source>
</reference>
<proteinExistence type="predicted"/>
<feature type="compositionally biased region" description="Basic and acidic residues" evidence="1">
    <location>
        <begin position="559"/>
        <end position="570"/>
    </location>
</feature>
<dbReference type="EMBL" id="JAEAOA010002345">
    <property type="protein sequence ID" value="KAK3590230.1"/>
    <property type="molecule type" value="Genomic_DNA"/>
</dbReference>
<evidence type="ECO:0000313" key="3">
    <source>
        <dbReference type="Proteomes" id="UP001195483"/>
    </source>
</evidence>
<evidence type="ECO:0000313" key="2">
    <source>
        <dbReference type="EMBL" id="KAK3590230.1"/>
    </source>
</evidence>
<sequence length="712" mass="81361">MATHLANYDIVIFHGPKYTGQSLFFTEKLSETHVAVCPSEIFSKNPSLGLRDIMIHATKLLWEGKMIAFVDENASRAVRESYIKYMNRKHPNKKICILELLPACGIDHLFWSREFSVADMAAKIECDDQDINMVPASLDDSQILKWFHDIDDGPNTLCHSEKVDPPNKDEGVEIKREKIPLMTNSVFKFEVPVLYIQWESIQGDHSERRLEQNICKALRLWSQSNPCGRIIFIHDGSQIKTGKTTLSQTRCEVREIMQNFVCQFTECPLYLLHLENADEAGEYATPPKPGLLAFLQRRHHLNLQSKSSIYLYQSTSHYQMAEGAGLQSIKVSRVVQNPSLVLSHNASAKATMPALLKDFQVKLDSRWSDADPIIPLYRTRDKYQNSFTSCYLGCGRREYIFARDWDIVERYQKQYAEKARRVNDLESIIDARETCLLLTPSRGNDLQNTASISSTIAHNEGEISRDIPMWMLGRSPGSTLKSKSYGTASFDVKIRQTEYVMTEMELTLMAEEILKQASREDLIEKAKSGQKQNKKTNSERNAKVCESQECNQTAVKGPQHADDNRNKDFDKDDADDFAQGKDILDDLFHASWEKKKSPKKKARFDFEDVDKVPENPNNSRNVWKKPHDSFLKKTFQHGNGDVDRSSQKTRASGYSSQEDSYAKTGNNDKLGLSEEESVLRSDYVKHDLANTFIESSRKRPITDLSILDEIFS</sequence>
<keyword evidence="3" id="KW-1185">Reference proteome</keyword>
<feature type="compositionally biased region" description="Basic and acidic residues" evidence="1">
    <location>
        <begin position="603"/>
        <end position="613"/>
    </location>
</feature>
<reference evidence="2" key="2">
    <citation type="journal article" date="2021" name="Genome Biol. Evol.">
        <title>Developing a high-quality reference genome for a parasitic bivalve with doubly uniparental inheritance (Bivalvia: Unionida).</title>
        <authorList>
            <person name="Smith C.H."/>
        </authorList>
    </citation>
    <scope>NUCLEOTIDE SEQUENCE</scope>
    <source>
        <strain evidence="2">CHS0354</strain>
        <tissue evidence="2">Mantle</tissue>
    </source>
</reference>
<reference evidence="2" key="1">
    <citation type="journal article" date="2021" name="Genome Biol. Evol.">
        <title>A High-Quality Reference Genome for a Parasitic Bivalve with Doubly Uniparental Inheritance (Bivalvia: Unionida).</title>
        <authorList>
            <person name="Smith C.H."/>
        </authorList>
    </citation>
    <scope>NUCLEOTIDE SEQUENCE</scope>
    <source>
        <strain evidence="2">CHS0354</strain>
    </source>
</reference>
<organism evidence="2 3">
    <name type="scientific">Potamilus streckersoni</name>
    <dbReference type="NCBI Taxonomy" id="2493646"/>
    <lineage>
        <taxon>Eukaryota</taxon>
        <taxon>Metazoa</taxon>
        <taxon>Spiralia</taxon>
        <taxon>Lophotrochozoa</taxon>
        <taxon>Mollusca</taxon>
        <taxon>Bivalvia</taxon>
        <taxon>Autobranchia</taxon>
        <taxon>Heteroconchia</taxon>
        <taxon>Palaeoheterodonta</taxon>
        <taxon>Unionida</taxon>
        <taxon>Unionoidea</taxon>
        <taxon>Unionidae</taxon>
        <taxon>Ambleminae</taxon>
        <taxon>Lampsilini</taxon>
        <taxon>Potamilus</taxon>
    </lineage>
</organism>
<dbReference type="Proteomes" id="UP001195483">
    <property type="component" value="Unassembled WGS sequence"/>
</dbReference>
<comment type="caution">
    <text evidence="2">The sequence shown here is derived from an EMBL/GenBank/DDBJ whole genome shotgun (WGS) entry which is preliminary data.</text>
</comment>
<accession>A0AAE0SF94</accession>
<protein>
    <submittedName>
        <fullName evidence="2">Uncharacterized protein</fullName>
    </submittedName>
</protein>
<dbReference type="AlphaFoldDB" id="A0AAE0SF94"/>
<feature type="region of interest" description="Disordered" evidence="1">
    <location>
        <begin position="525"/>
        <end position="574"/>
    </location>
</feature>
<feature type="compositionally biased region" description="Polar residues" evidence="1">
    <location>
        <begin position="648"/>
        <end position="667"/>
    </location>
</feature>
<name>A0AAE0SF94_9BIVA</name>